<evidence type="ECO:0000313" key="1">
    <source>
        <dbReference type="EMBL" id="MCO1336920.1"/>
    </source>
</evidence>
<gene>
    <name evidence="1" type="ORF">MO867_21565</name>
</gene>
<reference evidence="1" key="1">
    <citation type="journal article" date="2022" name="Arch. Microbiol.">
        <title>Microbulbifer okhotskensis sp. nov., isolated from a deep bottom sediment of the Okhotsk Sea.</title>
        <authorList>
            <person name="Romanenko L."/>
            <person name="Kurilenko V."/>
            <person name="Otstavnykh N."/>
            <person name="Velansky P."/>
            <person name="Isaeva M."/>
            <person name="Mikhailov V."/>
        </authorList>
    </citation>
    <scope>NUCLEOTIDE SEQUENCE</scope>
    <source>
        <strain evidence="1">OS29</strain>
    </source>
</reference>
<name>A0A9X2ET00_9GAMM</name>
<organism evidence="1 2">
    <name type="scientific">Microbulbifer okhotskensis</name>
    <dbReference type="NCBI Taxonomy" id="2926617"/>
    <lineage>
        <taxon>Bacteria</taxon>
        <taxon>Pseudomonadati</taxon>
        <taxon>Pseudomonadota</taxon>
        <taxon>Gammaproteobacteria</taxon>
        <taxon>Cellvibrionales</taxon>
        <taxon>Microbulbiferaceae</taxon>
        <taxon>Microbulbifer</taxon>
    </lineage>
</organism>
<dbReference type="RefSeq" id="WP_252472987.1">
    <property type="nucleotide sequence ID" value="NZ_JALBWM010000237.1"/>
</dbReference>
<proteinExistence type="predicted"/>
<protein>
    <submittedName>
        <fullName evidence="1">Uncharacterized protein</fullName>
    </submittedName>
</protein>
<accession>A0A9X2ET00</accession>
<dbReference type="AlphaFoldDB" id="A0A9X2ET00"/>
<dbReference type="EMBL" id="JALBWM010000237">
    <property type="protein sequence ID" value="MCO1336920.1"/>
    <property type="molecule type" value="Genomic_DNA"/>
</dbReference>
<evidence type="ECO:0000313" key="2">
    <source>
        <dbReference type="Proteomes" id="UP001139028"/>
    </source>
</evidence>
<comment type="caution">
    <text evidence="1">The sequence shown here is derived from an EMBL/GenBank/DDBJ whole genome shotgun (WGS) entry which is preliminary data.</text>
</comment>
<sequence length="71" mass="7998">MRLENITLLVHEIASAPSFDQILVVNAGPTSSKEIFSGNEKPLSPNNWPEKLTKAGIHFNTQLYFETHDFL</sequence>
<dbReference type="Proteomes" id="UP001139028">
    <property type="component" value="Unassembled WGS sequence"/>
</dbReference>
<keyword evidence="2" id="KW-1185">Reference proteome</keyword>